<evidence type="ECO:0000313" key="3">
    <source>
        <dbReference type="Proteomes" id="UP000236291"/>
    </source>
</evidence>
<name>A0A2K3PNB7_TRIPR</name>
<gene>
    <name evidence="2" type="ORF">L195_g013502</name>
</gene>
<dbReference type="Pfam" id="PF10998">
    <property type="entry name" value="DUF2838"/>
    <property type="match status" value="1"/>
</dbReference>
<dbReference type="EMBL" id="ASHM01008798">
    <property type="protein sequence ID" value="PNY16777.1"/>
    <property type="molecule type" value="Genomic_DNA"/>
</dbReference>
<dbReference type="GO" id="GO:0006656">
    <property type="term" value="P:phosphatidylcholine biosynthetic process"/>
    <property type="evidence" value="ECO:0007669"/>
    <property type="project" value="TreeGrafter"/>
</dbReference>
<evidence type="ECO:0000256" key="1">
    <source>
        <dbReference type="SAM" id="Phobius"/>
    </source>
</evidence>
<sequence length="231" mass="26780">MFQDFCYYANTIFLVYLLFYPKNEKLFLVCFSFAEGPLAWALIVWRCSLVFNSVDKIISVLIHLLPGEGPPGNLEFSREVRLVFFTIRWWNPETLVAMRPEGAAARILYFLIVNVLRRQRFLRDPEVMTSYKELSKKAQKANNMWWRLSGLLGDNNRLLMFILLQGMFTVATMALTVPIFLSYKLSVVFQILKVSASVWNGASFLLEVMPRQVILKEKKKSEMQTVPSNSN</sequence>
<dbReference type="InterPro" id="IPR021261">
    <property type="entry name" value="GPCAT"/>
</dbReference>
<dbReference type="PANTHER" id="PTHR31201">
    <property type="entry name" value="OS01G0585100 PROTEIN"/>
    <property type="match status" value="1"/>
</dbReference>
<accession>A0A2K3PNB7</accession>
<evidence type="ECO:0000313" key="2">
    <source>
        <dbReference type="EMBL" id="PNY16777.1"/>
    </source>
</evidence>
<protein>
    <submittedName>
        <fullName evidence="2">Integral membrane protein</fullName>
    </submittedName>
</protein>
<keyword evidence="1" id="KW-1133">Transmembrane helix</keyword>
<dbReference type="STRING" id="57577.A0A2K3PNB7"/>
<dbReference type="Proteomes" id="UP000236291">
    <property type="component" value="Unassembled WGS sequence"/>
</dbReference>
<comment type="caution">
    <text evidence="2">The sequence shown here is derived from an EMBL/GenBank/DDBJ whole genome shotgun (WGS) entry which is preliminary data.</text>
</comment>
<reference evidence="2 3" key="2">
    <citation type="journal article" date="2017" name="Front. Plant Sci.">
        <title>Gene Classification and Mining of Molecular Markers Useful in Red Clover (Trifolium pratense) Breeding.</title>
        <authorList>
            <person name="Istvanek J."/>
            <person name="Dluhosova J."/>
            <person name="Dluhos P."/>
            <person name="Patkova L."/>
            <person name="Nedelnik J."/>
            <person name="Repkova J."/>
        </authorList>
    </citation>
    <scope>NUCLEOTIDE SEQUENCE [LARGE SCALE GENOMIC DNA]</scope>
    <source>
        <strain evidence="3">cv. Tatra</strain>
        <tissue evidence="2">Young leaves</tissue>
    </source>
</reference>
<organism evidence="2 3">
    <name type="scientific">Trifolium pratense</name>
    <name type="common">Red clover</name>
    <dbReference type="NCBI Taxonomy" id="57577"/>
    <lineage>
        <taxon>Eukaryota</taxon>
        <taxon>Viridiplantae</taxon>
        <taxon>Streptophyta</taxon>
        <taxon>Embryophyta</taxon>
        <taxon>Tracheophyta</taxon>
        <taxon>Spermatophyta</taxon>
        <taxon>Magnoliopsida</taxon>
        <taxon>eudicotyledons</taxon>
        <taxon>Gunneridae</taxon>
        <taxon>Pentapetalae</taxon>
        <taxon>rosids</taxon>
        <taxon>fabids</taxon>
        <taxon>Fabales</taxon>
        <taxon>Fabaceae</taxon>
        <taxon>Papilionoideae</taxon>
        <taxon>50 kb inversion clade</taxon>
        <taxon>NPAAA clade</taxon>
        <taxon>Hologalegina</taxon>
        <taxon>IRL clade</taxon>
        <taxon>Trifolieae</taxon>
        <taxon>Trifolium</taxon>
    </lineage>
</organism>
<dbReference type="PANTHER" id="PTHR31201:SF9">
    <property type="entry name" value="GLYCEROPHOSPHOCHOLINE ACYLTRANSFERASE 1"/>
    <property type="match status" value="1"/>
</dbReference>
<proteinExistence type="predicted"/>
<feature type="transmembrane region" description="Helical" evidence="1">
    <location>
        <begin position="158"/>
        <end position="181"/>
    </location>
</feature>
<keyword evidence="1" id="KW-0812">Transmembrane</keyword>
<keyword evidence="1" id="KW-0472">Membrane</keyword>
<reference evidence="2 3" key="1">
    <citation type="journal article" date="2014" name="Am. J. Bot.">
        <title>Genome assembly and annotation for red clover (Trifolium pratense; Fabaceae).</title>
        <authorList>
            <person name="Istvanek J."/>
            <person name="Jaros M."/>
            <person name="Krenek A."/>
            <person name="Repkova J."/>
        </authorList>
    </citation>
    <scope>NUCLEOTIDE SEQUENCE [LARGE SCALE GENOMIC DNA]</scope>
    <source>
        <strain evidence="3">cv. Tatra</strain>
        <tissue evidence="2">Young leaves</tissue>
    </source>
</reference>
<dbReference type="ExpressionAtlas" id="A0A2K3PNB7">
    <property type="expression patterns" value="baseline"/>
</dbReference>
<dbReference type="AlphaFoldDB" id="A0A2K3PNB7"/>